<reference evidence="2" key="1">
    <citation type="submission" date="2020-08" db="EMBL/GenBank/DDBJ databases">
        <title>Multicomponent nature underlies the extraordinary mechanical properties of spider dragline silk.</title>
        <authorList>
            <person name="Kono N."/>
            <person name="Nakamura H."/>
            <person name="Mori M."/>
            <person name="Yoshida Y."/>
            <person name="Ohtoshi R."/>
            <person name="Malay A.D."/>
            <person name="Moran D.A.P."/>
            <person name="Tomita M."/>
            <person name="Numata K."/>
            <person name="Arakawa K."/>
        </authorList>
    </citation>
    <scope>NUCLEOTIDE SEQUENCE</scope>
</reference>
<evidence type="ECO:0000313" key="2">
    <source>
        <dbReference type="EMBL" id="GFY44294.1"/>
    </source>
</evidence>
<dbReference type="Proteomes" id="UP000886998">
    <property type="component" value="Unassembled WGS sequence"/>
</dbReference>
<protein>
    <submittedName>
        <fullName evidence="2">Uncharacterized protein</fullName>
    </submittedName>
</protein>
<feature type="compositionally biased region" description="Polar residues" evidence="1">
    <location>
        <begin position="101"/>
        <end position="110"/>
    </location>
</feature>
<accession>A0A8X6X1F4</accession>
<dbReference type="EMBL" id="BMAV01004178">
    <property type="protein sequence ID" value="GFY44294.1"/>
    <property type="molecule type" value="Genomic_DNA"/>
</dbReference>
<dbReference type="AlphaFoldDB" id="A0A8X6X1F4"/>
<organism evidence="2 3">
    <name type="scientific">Trichonephila inaurata madagascariensis</name>
    <dbReference type="NCBI Taxonomy" id="2747483"/>
    <lineage>
        <taxon>Eukaryota</taxon>
        <taxon>Metazoa</taxon>
        <taxon>Ecdysozoa</taxon>
        <taxon>Arthropoda</taxon>
        <taxon>Chelicerata</taxon>
        <taxon>Arachnida</taxon>
        <taxon>Araneae</taxon>
        <taxon>Araneomorphae</taxon>
        <taxon>Entelegynae</taxon>
        <taxon>Araneoidea</taxon>
        <taxon>Nephilidae</taxon>
        <taxon>Trichonephila</taxon>
        <taxon>Trichonephila inaurata</taxon>
    </lineage>
</organism>
<name>A0A8X6X1F4_9ARAC</name>
<keyword evidence="3" id="KW-1185">Reference proteome</keyword>
<proteinExistence type="predicted"/>
<gene>
    <name evidence="2" type="ORF">TNIN_11711</name>
</gene>
<feature type="region of interest" description="Disordered" evidence="1">
    <location>
        <begin position="99"/>
        <end position="126"/>
    </location>
</feature>
<sequence length="163" mass="18118">MIQHVSFPTSGPLTPELTVDPSVCAKLEAIKADTRRYTLTVNGYENMILPLRQSNAQDDQDPAFVEMTKQLSIYENLLKKSVNEFGCLLYCNTPGCPVHETPTSSPLKTQSTKRKEKDGFTSPPLRKISKTVTNQKQFKINLENIFTSLKPQGTQVVGGDVTI</sequence>
<comment type="caution">
    <text evidence="2">The sequence shown here is derived from an EMBL/GenBank/DDBJ whole genome shotgun (WGS) entry which is preliminary data.</text>
</comment>
<evidence type="ECO:0000256" key="1">
    <source>
        <dbReference type="SAM" id="MobiDB-lite"/>
    </source>
</evidence>
<evidence type="ECO:0000313" key="3">
    <source>
        <dbReference type="Proteomes" id="UP000886998"/>
    </source>
</evidence>